<evidence type="ECO:0000313" key="6">
    <source>
        <dbReference type="EMBL" id="EGY77017.1"/>
    </source>
</evidence>
<dbReference type="Proteomes" id="UP000005332">
    <property type="component" value="Unassembled WGS sequence"/>
</dbReference>
<dbReference type="InterPro" id="IPR017853">
    <property type="entry name" value="GH"/>
</dbReference>
<dbReference type="PATRIC" id="fig|997355.3.peg.1940"/>
<evidence type="ECO:0000256" key="4">
    <source>
        <dbReference type="ARBA" id="ARBA00074219"/>
    </source>
</evidence>
<evidence type="ECO:0000256" key="2">
    <source>
        <dbReference type="ARBA" id="ARBA00022801"/>
    </source>
</evidence>
<dbReference type="Pfam" id="PF00933">
    <property type="entry name" value="Glyco_hydro_3"/>
    <property type="match status" value="1"/>
</dbReference>
<comment type="similarity">
    <text evidence="1">Belongs to the glycosyl hydrolase 3 family.</text>
</comment>
<dbReference type="InterPro" id="IPR036962">
    <property type="entry name" value="Glyco_hydro_3_N_sf"/>
</dbReference>
<evidence type="ECO:0000259" key="5">
    <source>
        <dbReference type="SMART" id="SM01217"/>
    </source>
</evidence>
<dbReference type="InterPro" id="IPR050288">
    <property type="entry name" value="Cellulose_deg_GH3"/>
</dbReference>
<keyword evidence="6" id="KW-0326">Glycosidase</keyword>
<proteinExistence type="inferred from homology"/>
<evidence type="ECO:0000313" key="7">
    <source>
        <dbReference type="Proteomes" id="UP000005332"/>
    </source>
</evidence>
<name>G4CZU8_9ACTN</name>
<dbReference type="PANTHER" id="PTHR42715">
    <property type="entry name" value="BETA-GLUCOSIDASE"/>
    <property type="match status" value="1"/>
</dbReference>
<dbReference type="RefSeq" id="WP_004811604.1">
    <property type="nucleotide sequence ID" value="NZ_JH165054.1"/>
</dbReference>
<dbReference type="InterPro" id="IPR002772">
    <property type="entry name" value="Glyco_hydro_3_C"/>
</dbReference>
<reference evidence="6 7" key="1">
    <citation type="submission" date="2011-06" db="EMBL/GenBank/DDBJ databases">
        <authorList>
            <person name="Muzny D."/>
            <person name="Qin X."/>
            <person name="Deng J."/>
            <person name="Jiang H."/>
            <person name="Liu Y."/>
            <person name="Qu J."/>
            <person name="Song X.-Z."/>
            <person name="Zhang L."/>
            <person name="Thornton R."/>
            <person name="Coyle M."/>
            <person name="Francisco L."/>
            <person name="Jackson L."/>
            <person name="Javaid M."/>
            <person name="Korchina V."/>
            <person name="Kovar C."/>
            <person name="Mata R."/>
            <person name="Mathew T."/>
            <person name="Ngo R."/>
            <person name="Nguyen L."/>
            <person name="Nguyen N."/>
            <person name="Okwuonu G."/>
            <person name="Ongeri F."/>
            <person name="Pham C."/>
            <person name="Simmons D."/>
            <person name="Wilczek-Boney K."/>
            <person name="Hale W."/>
            <person name="Jakkamsetti A."/>
            <person name="Pham P."/>
            <person name="Ruth R."/>
            <person name="San Lucas F."/>
            <person name="Warren J."/>
            <person name="Zhang J."/>
            <person name="Zhao Z."/>
            <person name="Zhou C."/>
            <person name="Zhu D."/>
            <person name="Lee S."/>
            <person name="Bess C."/>
            <person name="Blankenburg K."/>
            <person name="Forbes L."/>
            <person name="Fu Q."/>
            <person name="Gubbala S."/>
            <person name="Hirani K."/>
            <person name="Jayaseelan J.C."/>
            <person name="Lara F."/>
            <person name="Munidasa M."/>
            <person name="Palculict T."/>
            <person name="Patil S."/>
            <person name="Pu L.-L."/>
            <person name="Saada N."/>
            <person name="Tang L."/>
            <person name="Weissenberger G."/>
            <person name="Zhu Y."/>
            <person name="Hemphill L."/>
            <person name="Shang Y."/>
            <person name="Youmans B."/>
            <person name="Ayvaz T."/>
            <person name="Ross M."/>
            <person name="Santibanez J."/>
            <person name="Aqrawi P."/>
            <person name="Gross S."/>
            <person name="Joshi V."/>
            <person name="Fowler G."/>
            <person name="Nazareth L."/>
            <person name="Reid J."/>
            <person name="Worley K."/>
            <person name="Petrosino J."/>
            <person name="Highlander S."/>
            <person name="Gibbs R."/>
        </authorList>
    </citation>
    <scope>NUCLEOTIDE SEQUENCE [LARGE SCALE GENOMIC DNA]</scope>
    <source>
        <strain evidence="6 7">ATCC 25577</strain>
    </source>
</reference>
<feature type="domain" description="Fibronectin type III-like" evidence="5">
    <location>
        <begin position="588"/>
        <end position="658"/>
    </location>
</feature>
<dbReference type="SUPFAM" id="SSF52279">
    <property type="entry name" value="Beta-D-glucan exohydrolase, C-terminal domain"/>
    <property type="match status" value="1"/>
</dbReference>
<dbReference type="Gene3D" id="3.20.20.300">
    <property type="entry name" value="Glycoside hydrolase, family 3, N-terminal domain"/>
    <property type="match status" value="1"/>
</dbReference>
<dbReference type="InterPro" id="IPR036881">
    <property type="entry name" value="Glyco_hydro_3_C_sf"/>
</dbReference>
<dbReference type="FunFam" id="2.60.40.10:FF:000495">
    <property type="entry name" value="Periplasmic beta-glucosidase"/>
    <property type="match status" value="1"/>
</dbReference>
<dbReference type="PANTHER" id="PTHR42715:SF10">
    <property type="entry name" value="BETA-GLUCOSIDASE"/>
    <property type="match status" value="1"/>
</dbReference>
<dbReference type="PRINTS" id="PR00133">
    <property type="entry name" value="GLHYDRLASE3"/>
</dbReference>
<gene>
    <name evidence="6" type="primary">bglB</name>
    <name evidence="6" type="ORF">HMPREF9153_1970</name>
</gene>
<evidence type="ECO:0000256" key="3">
    <source>
        <dbReference type="ARBA" id="ARBA00058905"/>
    </source>
</evidence>
<accession>G4CZU8</accession>
<dbReference type="AlphaFoldDB" id="G4CZU8"/>
<sequence>MTPAEITDLISQLTLEEKASLCSGGDSWHLQTVEKLGIPGPMVTDGPHGLRKVADGSMAGIYDSVPATCFPTAAGLASTWDPELVHDIGVALGEETRAESVSVLLGPGINMKRSPLCGRNFEYFSEDPVLAGTLATELVRGIQSQGVGTSLKHFAANNQETDRLRVNAEIDERTLREIYLPAFEMVVKQADPWTVMCSYNAINGVYSSQNRWLLTELLHEEWGYKGLVISDWGAVVNRVEGLRAGLDLEMPGDAPRNDARIVEAVRSGDLDEEILDTAVARILSLIARASAAMADPGSYDIEAHHQLARRAAAASVVLLKNDGDVLPLIDPDDVVVIGEFARTPRYQGAGSSKVNPTRVDTALDSLRQTWDDVPFAPGFTLTDHPDPQLADEAVSLSRGKTAVLFLGLPAVAESEGYDRTNTDLPTDQIDLLARVRKVASHTIVVLSNGSSVGTAEWDDQADAIVECWLGGQASGSGVIDVLTGKVNPSGHLAETITRKLSDIPAQLNFPGEFQHVTYGEGRYIGYRGLDATEREVAYPFGHGLSYTTFAYCDLDLLVRPVSDETAQDETVLTVSFTVSNTGDRAGATVPQVYLGFPDATVDRCVRELKAFLRVELDPGESRSITIDLTRRDLSYWDILLHSWTVEPGTVRVEVGISSRDLPLTGEVILDAPTVRHPLRRDSTVAEWMDADEEFAAKVRRATEQTGIDLDSDPTTAAFILAMPAYKMLQMAPIMTPEELDKMLGD</sequence>
<keyword evidence="7" id="KW-1185">Reference proteome</keyword>
<dbReference type="SUPFAM" id="SSF51445">
    <property type="entry name" value="(Trans)glycosidases"/>
    <property type="match status" value="1"/>
</dbReference>
<dbReference type="GO" id="GO:0008422">
    <property type="term" value="F:beta-glucosidase activity"/>
    <property type="evidence" value="ECO:0007669"/>
    <property type="project" value="UniProtKB-ARBA"/>
</dbReference>
<keyword evidence="2 6" id="KW-0378">Hydrolase</keyword>
<comment type="caution">
    <text evidence="6">The sequence shown here is derived from an EMBL/GenBank/DDBJ whole genome shotgun (WGS) entry which is preliminary data.</text>
</comment>
<dbReference type="Pfam" id="PF01915">
    <property type="entry name" value="Glyco_hydro_3_C"/>
    <property type="match status" value="1"/>
</dbReference>
<dbReference type="Pfam" id="PF14310">
    <property type="entry name" value="Fn3-like"/>
    <property type="match status" value="1"/>
</dbReference>
<dbReference type="InterPro" id="IPR026891">
    <property type="entry name" value="Fn3-like"/>
</dbReference>
<evidence type="ECO:0000256" key="1">
    <source>
        <dbReference type="ARBA" id="ARBA00005336"/>
    </source>
</evidence>
<dbReference type="EMBL" id="AGBA01000015">
    <property type="protein sequence ID" value="EGY77017.1"/>
    <property type="molecule type" value="Genomic_DNA"/>
</dbReference>
<dbReference type="GO" id="GO:0005975">
    <property type="term" value="P:carbohydrate metabolic process"/>
    <property type="evidence" value="ECO:0007669"/>
    <property type="project" value="InterPro"/>
</dbReference>
<dbReference type="InterPro" id="IPR001764">
    <property type="entry name" value="Glyco_hydro_3_N"/>
</dbReference>
<protein>
    <recommendedName>
        <fullName evidence="4">Exo-alpha-(1-&gt;6)-L-arabinopyranosidase</fullName>
    </recommendedName>
</protein>
<dbReference type="Gene3D" id="2.60.40.10">
    <property type="entry name" value="Immunoglobulins"/>
    <property type="match status" value="1"/>
</dbReference>
<dbReference type="HOGENOM" id="CLU_004542_4_1_11"/>
<organism evidence="6 7">
    <name type="scientific">Cutibacterium avidum ATCC 25577</name>
    <dbReference type="NCBI Taxonomy" id="997355"/>
    <lineage>
        <taxon>Bacteria</taxon>
        <taxon>Bacillati</taxon>
        <taxon>Actinomycetota</taxon>
        <taxon>Actinomycetes</taxon>
        <taxon>Propionibacteriales</taxon>
        <taxon>Propionibacteriaceae</taxon>
        <taxon>Cutibacterium</taxon>
    </lineage>
</organism>
<comment type="function">
    <text evidence="3">Catalyzes the hydrolysis of a non-reducing terminal alpha-L-arabinopyranosidic linkage in ginsenoside Rb2 (alpha-L-arabinopyranosyl-(1-&gt;6)-alpha-D-glucopyranosyl) to release alpha-D-glucopyranosyl (Rd). It is not able to hydrolyze alpha-L-arabinofuranosyl-(1-&gt;6)-alpha-D-glucopyranosyl (Rc).</text>
</comment>
<dbReference type="SMART" id="SM01217">
    <property type="entry name" value="Fn3_like"/>
    <property type="match status" value="1"/>
</dbReference>
<dbReference type="Gene3D" id="3.40.50.1700">
    <property type="entry name" value="Glycoside hydrolase family 3 C-terminal domain"/>
    <property type="match status" value="1"/>
</dbReference>
<dbReference type="InterPro" id="IPR013783">
    <property type="entry name" value="Ig-like_fold"/>
</dbReference>